<protein>
    <recommendedName>
        <fullName evidence="3">Cytosolic protein</fullName>
    </recommendedName>
</protein>
<proteinExistence type="predicted"/>
<reference evidence="1 2" key="1">
    <citation type="submission" date="2018-11" db="EMBL/GenBank/DDBJ databases">
        <title>Genomic Encyclopedia of Type Strains, Phase IV (KMG-IV): sequencing the most valuable type-strain genomes for metagenomic binning, comparative biology and taxonomic classification.</title>
        <authorList>
            <person name="Goeker M."/>
        </authorList>
    </citation>
    <scope>NUCLEOTIDE SEQUENCE [LARGE SCALE GENOMIC DNA]</scope>
    <source>
        <strain evidence="1 2">DSM 100275</strain>
    </source>
</reference>
<evidence type="ECO:0000313" key="1">
    <source>
        <dbReference type="EMBL" id="ROR32824.1"/>
    </source>
</evidence>
<evidence type="ECO:0008006" key="3">
    <source>
        <dbReference type="Google" id="ProtNLM"/>
    </source>
</evidence>
<sequence>MRAYLLMTGSGPLVILTSHASLTDPSLLEKLRAKGVEKFIAYPIPLEEARARYGGHFQVVVNDLRESDDLRVLDYNGERAFRLFRLRDLGEPIVHDPD</sequence>
<dbReference type="EMBL" id="RJVI01000002">
    <property type="protein sequence ID" value="ROR32824.1"/>
    <property type="molecule type" value="Genomic_DNA"/>
</dbReference>
<name>A0A3N1Y1X4_9GAMM</name>
<comment type="caution">
    <text evidence="1">The sequence shown here is derived from an EMBL/GenBank/DDBJ whole genome shotgun (WGS) entry which is preliminary data.</text>
</comment>
<organism evidence="1 2">
    <name type="scientific">Inmirania thermothiophila</name>
    <dbReference type="NCBI Taxonomy" id="1750597"/>
    <lineage>
        <taxon>Bacteria</taxon>
        <taxon>Pseudomonadati</taxon>
        <taxon>Pseudomonadota</taxon>
        <taxon>Gammaproteobacteria</taxon>
        <taxon>Chromatiales</taxon>
        <taxon>Ectothiorhodospiraceae</taxon>
        <taxon>Inmirania</taxon>
    </lineage>
</organism>
<evidence type="ECO:0000313" key="2">
    <source>
        <dbReference type="Proteomes" id="UP000276634"/>
    </source>
</evidence>
<dbReference type="Proteomes" id="UP000276634">
    <property type="component" value="Unassembled WGS sequence"/>
</dbReference>
<keyword evidence="2" id="KW-1185">Reference proteome</keyword>
<dbReference type="RefSeq" id="WP_123401721.1">
    <property type="nucleotide sequence ID" value="NZ_RJVI01000002.1"/>
</dbReference>
<dbReference type="AlphaFoldDB" id="A0A3N1Y1X4"/>
<accession>A0A3N1Y1X4</accession>
<gene>
    <name evidence="1" type="ORF">EDC57_2037</name>
</gene>
<dbReference type="OrthoDB" id="5420735at2"/>